<feature type="compositionally biased region" description="Low complexity" evidence="4">
    <location>
        <begin position="505"/>
        <end position="518"/>
    </location>
</feature>
<reference evidence="5" key="1">
    <citation type="journal article" date="2023" name="Mol. Biol. Evol.">
        <title>Third-Generation Sequencing Reveals the Adaptive Role of the Epigenome in Three Deep-Sea Polychaetes.</title>
        <authorList>
            <person name="Perez M."/>
            <person name="Aroh O."/>
            <person name="Sun Y."/>
            <person name="Lan Y."/>
            <person name="Juniper S.K."/>
            <person name="Young C.R."/>
            <person name="Angers B."/>
            <person name="Qian P.Y."/>
        </authorList>
    </citation>
    <scope>NUCLEOTIDE SEQUENCE</scope>
    <source>
        <strain evidence="5">P08H-3</strain>
    </source>
</reference>
<feature type="compositionally biased region" description="Basic and acidic residues" evidence="4">
    <location>
        <begin position="159"/>
        <end position="170"/>
    </location>
</feature>
<evidence type="ECO:0008006" key="7">
    <source>
        <dbReference type="Google" id="ProtNLM"/>
    </source>
</evidence>
<evidence type="ECO:0000256" key="3">
    <source>
        <dbReference type="ARBA" id="ARBA00023242"/>
    </source>
</evidence>
<evidence type="ECO:0000313" key="6">
    <source>
        <dbReference type="Proteomes" id="UP001208570"/>
    </source>
</evidence>
<dbReference type="GO" id="GO:0071013">
    <property type="term" value="C:catalytic step 2 spliceosome"/>
    <property type="evidence" value="ECO:0007669"/>
    <property type="project" value="TreeGrafter"/>
</dbReference>
<keyword evidence="3" id="KW-0539">Nucleus</keyword>
<evidence type="ECO:0000313" key="5">
    <source>
        <dbReference type="EMBL" id="KAK2168044.1"/>
    </source>
</evidence>
<gene>
    <name evidence="5" type="ORF">LSH36_21g08026</name>
</gene>
<evidence type="ECO:0000256" key="4">
    <source>
        <dbReference type="SAM" id="MobiDB-lite"/>
    </source>
</evidence>
<feature type="compositionally biased region" description="Polar residues" evidence="4">
    <location>
        <begin position="473"/>
        <end position="498"/>
    </location>
</feature>
<dbReference type="AlphaFoldDB" id="A0AAD9KB59"/>
<evidence type="ECO:0000256" key="1">
    <source>
        <dbReference type="ARBA" id="ARBA00004123"/>
    </source>
</evidence>
<protein>
    <recommendedName>
        <fullName evidence="7">Splicing factor ESS-2 homolog</fullName>
    </recommendedName>
</protein>
<dbReference type="PANTHER" id="PTHR12940:SF0">
    <property type="entry name" value="SPLICING FACTOR ESS-2 HOMOLOG"/>
    <property type="match status" value="1"/>
</dbReference>
<name>A0AAD9KB59_9ANNE</name>
<sequence>MKIEVSIVTKIVCMNLMGPGEQKKLQVCATSNDEEVGDNTRDIPPQPCSFSVYLTDDEWFQHIEKIIVRDFFPDLPKLQTQAEYLDALKNNDVEKLREIHMKYGPKRGKDNAMSIYDTPSTFETPDPHGKQTPREIQTSGQPDEETPCTDEEQISSPEHGAETETDKKECGSSLDRFLTKNTSEDNAAFDDIMIEAAKRHKEKHSWLFEQQEEQEKEKEQRLALPSIEQQAVENGSSKLQTWTYTPRNAVMYVPDGVELTAKEKIELAGGSREIVHPNTRFKAIPFDMEKNRKQLLEAASTQAKLLQGHVGADGKEILPSATPKVNGYGFVVTPSPAPGVADSPMMTWGEIEGTPFRLDGSDTPLRNSAGQGPQFRIPEVPKRDKLALELAEKASKSHRMKKVQALKQVTANFASPSPKFGGASRSDRLVNLSPAAQRLASAKLGIRTNTDKALRASYTPSPSHRAAGDKTPLSLTPGSQRSTPGSSQHTTRDNTPIYTSKRIASHSSTSLTDNLLNLPKRPKAKDYF</sequence>
<evidence type="ECO:0000256" key="2">
    <source>
        <dbReference type="ARBA" id="ARBA00009072"/>
    </source>
</evidence>
<dbReference type="Proteomes" id="UP001208570">
    <property type="component" value="Unassembled WGS sequence"/>
</dbReference>
<feature type="region of interest" description="Disordered" evidence="4">
    <location>
        <begin position="456"/>
        <end position="528"/>
    </location>
</feature>
<organism evidence="5 6">
    <name type="scientific">Paralvinella palmiformis</name>
    <dbReference type="NCBI Taxonomy" id="53620"/>
    <lineage>
        <taxon>Eukaryota</taxon>
        <taxon>Metazoa</taxon>
        <taxon>Spiralia</taxon>
        <taxon>Lophotrochozoa</taxon>
        <taxon>Annelida</taxon>
        <taxon>Polychaeta</taxon>
        <taxon>Sedentaria</taxon>
        <taxon>Canalipalpata</taxon>
        <taxon>Terebellida</taxon>
        <taxon>Terebelliformia</taxon>
        <taxon>Alvinellidae</taxon>
        <taxon>Paralvinella</taxon>
    </lineage>
</organism>
<proteinExistence type="inferred from homology"/>
<feature type="compositionally biased region" description="Acidic residues" evidence="4">
    <location>
        <begin position="142"/>
        <end position="153"/>
    </location>
</feature>
<feature type="region of interest" description="Disordered" evidence="4">
    <location>
        <begin position="104"/>
        <end position="172"/>
    </location>
</feature>
<dbReference type="PANTHER" id="PTHR12940">
    <property type="entry name" value="ES-2 PROTEIN - RELATED"/>
    <property type="match status" value="1"/>
</dbReference>
<comment type="caution">
    <text evidence="5">The sequence shown here is derived from an EMBL/GenBank/DDBJ whole genome shotgun (WGS) entry which is preliminary data.</text>
</comment>
<comment type="similarity">
    <text evidence="2">Belongs to the ESS2 family.</text>
</comment>
<dbReference type="InterPro" id="IPR019148">
    <property type="entry name" value="Nuclear_protein_DGCR14_ESS-2"/>
</dbReference>
<dbReference type="EMBL" id="JAODUP010000021">
    <property type="protein sequence ID" value="KAK2168044.1"/>
    <property type="molecule type" value="Genomic_DNA"/>
</dbReference>
<dbReference type="Pfam" id="PF09751">
    <property type="entry name" value="Es2"/>
    <property type="match status" value="1"/>
</dbReference>
<comment type="subcellular location">
    <subcellularLocation>
        <location evidence="1">Nucleus</location>
    </subcellularLocation>
</comment>
<accession>A0AAD9KB59</accession>
<keyword evidence="6" id="KW-1185">Reference proteome</keyword>